<name>A0A9W8ZPQ1_9AGAR</name>
<reference evidence="2" key="1">
    <citation type="submission" date="2022-08" db="EMBL/GenBank/DDBJ databases">
        <authorList>
            <consortium name="DOE Joint Genome Institute"/>
            <person name="Min B."/>
            <person name="Riley R."/>
            <person name="Sierra-Patev S."/>
            <person name="Naranjo-Ortiz M."/>
            <person name="Looney B."/>
            <person name="Konkel Z."/>
            <person name="Slot J.C."/>
            <person name="Sakamoto Y."/>
            <person name="Steenwyk J.L."/>
            <person name="Rokas A."/>
            <person name="Carro J."/>
            <person name="Camarero S."/>
            <person name="Ferreira P."/>
            <person name="Molpeceres G."/>
            <person name="Ruiz-Duenas F.J."/>
            <person name="Serrano A."/>
            <person name="Henrissat B."/>
            <person name="Drula E."/>
            <person name="Hughes K.W."/>
            <person name="Mata J.L."/>
            <person name="Ishikawa N.K."/>
            <person name="Vargas-Isla R."/>
            <person name="Ushijima S."/>
            <person name="Smith C.A."/>
            <person name="Ahrendt S."/>
            <person name="Andreopoulos W."/>
            <person name="He G."/>
            <person name="Labutti K."/>
            <person name="Lipzen A."/>
            <person name="Ng V."/>
            <person name="Sandor L."/>
            <person name="Barry K."/>
            <person name="Martinez A.T."/>
            <person name="Xiao Y."/>
            <person name="Gibbons J.G."/>
            <person name="Terashima K."/>
            <person name="Hibbett D.S."/>
            <person name="Grigoriev I.V."/>
        </authorList>
    </citation>
    <scope>NUCLEOTIDE SEQUENCE</scope>
    <source>
        <strain evidence="2">Sp2 HRB7682 ss15</strain>
    </source>
</reference>
<dbReference type="Proteomes" id="UP001150238">
    <property type="component" value="Unassembled WGS sequence"/>
</dbReference>
<reference evidence="2" key="2">
    <citation type="journal article" date="2023" name="Proc. Natl. Acad. Sci. U.S.A.">
        <title>A global phylogenomic analysis of the shiitake genus Lentinula.</title>
        <authorList>
            <person name="Sierra-Patev S."/>
            <person name="Min B."/>
            <person name="Naranjo-Ortiz M."/>
            <person name="Looney B."/>
            <person name="Konkel Z."/>
            <person name="Slot J.C."/>
            <person name="Sakamoto Y."/>
            <person name="Steenwyk J.L."/>
            <person name="Rokas A."/>
            <person name="Carro J."/>
            <person name="Camarero S."/>
            <person name="Ferreira P."/>
            <person name="Molpeceres G."/>
            <person name="Ruiz-Duenas F.J."/>
            <person name="Serrano A."/>
            <person name="Henrissat B."/>
            <person name="Drula E."/>
            <person name="Hughes K.W."/>
            <person name="Mata J.L."/>
            <person name="Ishikawa N.K."/>
            <person name="Vargas-Isla R."/>
            <person name="Ushijima S."/>
            <person name="Smith C.A."/>
            <person name="Donoghue J."/>
            <person name="Ahrendt S."/>
            <person name="Andreopoulos W."/>
            <person name="He G."/>
            <person name="LaButti K."/>
            <person name="Lipzen A."/>
            <person name="Ng V."/>
            <person name="Riley R."/>
            <person name="Sandor L."/>
            <person name="Barry K."/>
            <person name="Martinez A.T."/>
            <person name="Xiao Y."/>
            <person name="Gibbons J.G."/>
            <person name="Terashima K."/>
            <person name="Grigoriev I.V."/>
            <person name="Hibbett D."/>
        </authorList>
    </citation>
    <scope>NUCLEOTIDE SEQUENCE</scope>
    <source>
        <strain evidence="2">Sp2 HRB7682 ss15</strain>
    </source>
</reference>
<feature type="region of interest" description="Disordered" evidence="1">
    <location>
        <begin position="1"/>
        <end position="56"/>
    </location>
</feature>
<organism evidence="2 3">
    <name type="scientific">Lentinula lateritia</name>
    <dbReference type="NCBI Taxonomy" id="40482"/>
    <lineage>
        <taxon>Eukaryota</taxon>
        <taxon>Fungi</taxon>
        <taxon>Dikarya</taxon>
        <taxon>Basidiomycota</taxon>
        <taxon>Agaricomycotina</taxon>
        <taxon>Agaricomycetes</taxon>
        <taxon>Agaricomycetidae</taxon>
        <taxon>Agaricales</taxon>
        <taxon>Marasmiineae</taxon>
        <taxon>Omphalotaceae</taxon>
        <taxon>Lentinula</taxon>
    </lineage>
</organism>
<sequence length="287" mass="32021">MSSTNRNSSNNYQTNQTTQGRVRFEEESTVYSHEATRNPRSTTSSRGAPRPQDTRSLYARQYSEWITIKLAKFTHNANSPQSQPAPNMTGNRGYIEAPQLQPPEQSYGSEFTWLARRATVLTKEIRQLRGNIIRHIRSYPGPFVGNSAVDFTPPTPQGVNTIPLPNVGENNYQEAWRRQASPYQYSPVANSNQPPLTTVWMSTSATALPSAPEGVNIIPLQSIGGSESAETRRGRGRVSAYPSSSMRYPVTVNQPALQQSFPMNTFPVNNGATQEEGEEDRRCCRFC</sequence>
<protein>
    <submittedName>
        <fullName evidence="2">Uncharacterized protein</fullName>
    </submittedName>
</protein>
<gene>
    <name evidence="2" type="ORF">C8J55DRAFT_494285</name>
</gene>
<dbReference type="EMBL" id="JANVFS010000068">
    <property type="protein sequence ID" value="KAJ4463678.1"/>
    <property type="molecule type" value="Genomic_DNA"/>
</dbReference>
<comment type="caution">
    <text evidence="2">The sequence shown here is derived from an EMBL/GenBank/DDBJ whole genome shotgun (WGS) entry which is preliminary data.</text>
</comment>
<proteinExistence type="predicted"/>
<evidence type="ECO:0000313" key="2">
    <source>
        <dbReference type="EMBL" id="KAJ4463678.1"/>
    </source>
</evidence>
<dbReference type="AlphaFoldDB" id="A0A9W8ZPQ1"/>
<evidence type="ECO:0000313" key="3">
    <source>
        <dbReference type="Proteomes" id="UP001150238"/>
    </source>
</evidence>
<accession>A0A9W8ZPQ1</accession>
<evidence type="ECO:0000256" key="1">
    <source>
        <dbReference type="SAM" id="MobiDB-lite"/>
    </source>
</evidence>
<feature type="compositionally biased region" description="Low complexity" evidence="1">
    <location>
        <begin position="1"/>
        <end position="19"/>
    </location>
</feature>